<evidence type="ECO:0000256" key="8">
    <source>
        <dbReference type="ARBA" id="ARBA00023125"/>
    </source>
</evidence>
<name>A0AAW0PH74_9GOBI</name>
<evidence type="ECO:0000259" key="13">
    <source>
        <dbReference type="PROSITE" id="PS50157"/>
    </source>
</evidence>
<keyword evidence="6" id="KW-0862">Zinc</keyword>
<dbReference type="InterPro" id="IPR036236">
    <property type="entry name" value="Znf_C2H2_sf"/>
</dbReference>
<keyword evidence="5 11" id="KW-0863">Zinc-finger</keyword>
<sequence>MSNAVKMEVLRALVTECLSAAAEEILRLVHKTLLPDGQACTKWVVDNQQQQVDAELTELGPEYNEQDLCWEVHIEDQVAAPTLTDMQQKEVPTRNIDGEPAHTVGGANWSDKIRSPGAVTCESPQPLCLFRVQPVSPEHTNLTSAPKKFKAPRCAGSNQTSHSKNLPKNLGQSKTGMKQKPFKCPCCSRAFSLTKTLIRHMKVHAESYRCSVCGKCFCQKSHLVSHIRMHTGEKPFHCQLALRLSHTRGAWKTIQISITEQTEEGISSVF</sequence>
<evidence type="ECO:0000256" key="5">
    <source>
        <dbReference type="ARBA" id="ARBA00022771"/>
    </source>
</evidence>
<dbReference type="Pfam" id="PF00096">
    <property type="entry name" value="zf-C2H2"/>
    <property type="match status" value="1"/>
</dbReference>
<evidence type="ECO:0000256" key="7">
    <source>
        <dbReference type="ARBA" id="ARBA00023015"/>
    </source>
</evidence>
<comment type="caution">
    <text evidence="14">The sequence shown here is derived from an EMBL/GenBank/DDBJ whole genome shotgun (WGS) entry which is preliminary data.</text>
</comment>
<keyword evidence="15" id="KW-1185">Reference proteome</keyword>
<dbReference type="GO" id="GO:0005634">
    <property type="term" value="C:nucleus"/>
    <property type="evidence" value="ECO:0007669"/>
    <property type="project" value="UniProtKB-SubCell"/>
</dbReference>
<feature type="compositionally biased region" description="Polar residues" evidence="12">
    <location>
        <begin position="156"/>
        <end position="176"/>
    </location>
</feature>
<dbReference type="GO" id="GO:0008270">
    <property type="term" value="F:zinc ion binding"/>
    <property type="evidence" value="ECO:0007669"/>
    <property type="project" value="UniProtKB-KW"/>
</dbReference>
<keyword evidence="3" id="KW-0479">Metal-binding</keyword>
<dbReference type="PANTHER" id="PTHR24394">
    <property type="entry name" value="ZINC FINGER PROTEIN"/>
    <property type="match status" value="1"/>
</dbReference>
<keyword evidence="4" id="KW-0677">Repeat</keyword>
<reference evidence="15" key="1">
    <citation type="submission" date="2024-04" db="EMBL/GenBank/DDBJ databases">
        <title>Salinicola lusitanus LLJ914,a marine bacterium isolated from the Okinawa Trough.</title>
        <authorList>
            <person name="Li J."/>
        </authorList>
    </citation>
    <scope>NUCLEOTIDE SEQUENCE [LARGE SCALE GENOMIC DNA]</scope>
</reference>
<proteinExistence type="inferred from homology"/>
<dbReference type="Gene3D" id="3.30.160.60">
    <property type="entry name" value="Classic Zinc Finger"/>
    <property type="match status" value="2"/>
</dbReference>
<dbReference type="FunFam" id="3.30.160.60:FF:001156">
    <property type="entry name" value="Zinc finger protein 407"/>
    <property type="match status" value="1"/>
</dbReference>
<evidence type="ECO:0000256" key="11">
    <source>
        <dbReference type="PROSITE-ProRule" id="PRU00042"/>
    </source>
</evidence>
<evidence type="ECO:0000256" key="4">
    <source>
        <dbReference type="ARBA" id="ARBA00022737"/>
    </source>
</evidence>
<feature type="domain" description="C2H2-type" evidence="13">
    <location>
        <begin position="182"/>
        <end position="209"/>
    </location>
</feature>
<dbReference type="PROSITE" id="PS00028">
    <property type="entry name" value="ZINC_FINGER_C2H2_1"/>
    <property type="match status" value="2"/>
</dbReference>
<dbReference type="SMART" id="SM00355">
    <property type="entry name" value="ZnF_C2H2"/>
    <property type="match status" value="2"/>
</dbReference>
<evidence type="ECO:0000256" key="12">
    <source>
        <dbReference type="SAM" id="MobiDB-lite"/>
    </source>
</evidence>
<feature type="domain" description="C2H2-type" evidence="13">
    <location>
        <begin position="208"/>
        <end position="235"/>
    </location>
</feature>
<evidence type="ECO:0000256" key="9">
    <source>
        <dbReference type="ARBA" id="ARBA00023163"/>
    </source>
</evidence>
<evidence type="ECO:0000256" key="1">
    <source>
        <dbReference type="ARBA" id="ARBA00004123"/>
    </source>
</evidence>
<evidence type="ECO:0000256" key="6">
    <source>
        <dbReference type="ARBA" id="ARBA00022833"/>
    </source>
</evidence>
<comment type="subcellular location">
    <subcellularLocation>
        <location evidence="1">Nucleus</location>
    </subcellularLocation>
</comment>
<accession>A0AAW0PH74</accession>
<evidence type="ECO:0000313" key="14">
    <source>
        <dbReference type="EMBL" id="KAK7919487.1"/>
    </source>
</evidence>
<evidence type="ECO:0000256" key="2">
    <source>
        <dbReference type="ARBA" id="ARBA00006991"/>
    </source>
</evidence>
<dbReference type="Proteomes" id="UP001460270">
    <property type="component" value="Unassembled WGS sequence"/>
</dbReference>
<dbReference type="AlphaFoldDB" id="A0AAW0PH74"/>
<gene>
    <name evidence="14" type="ORF">WMY93_010771</name>
</gene>
<keyword evidence="9" id="KW-0804">Transcription</keyword>
<dbReference type="SUPFAM" id="SSF57667">
    <property type="entry name" value="beta-beta-alpha zinc fingers"/>
    <property type="match status" value="2"/>
</dbReference>
<dbReference type="GO" id="GO:0000981">
    <property type="term" value="F:DNA-binding transcription factor activity, RNA polymerase II-specific"/>
    <property type="evidence" value="ECO:0007669"/>
    <property type="project" value="TreeGrafter"/>
</dbReference>
<protein>
    <recommendedName>
        <fullName evidence="13">C2H2-type domain-containing protein</fullName>
    </recommendedName>
</protein>
<dbReference type="EMBL" id="JBBPFD010000007">
    <property type="protein sequence ID" value="KAK7919487.1"/>
    <property type="molecule type" value="Genomic_DNA"/>
</dbReference>
<evidence type="ECO:0000256" key="3">
    <source>
        <dbReference type="ARBA" id="ARBA00022723"/>
    </source>
</evidence>
<dbReference type="FunFam" id="3.30.160.60:FF:001498">
    <property type="entry name" value="Zinc finger protein 404"/>
    <property type="match status" value="1"/>
</dbReference>
<keyword evidence="7" id="KW-0805">Transcription regulation</keyword>
<keyword evidence="10" id="KW-0539">Nucleus</keyword>
<evidence type="ECO:0000256" key="10">
    <source>
        <dbReference type="ARBA" id="ARBA00023242"/>
    </source>
</evidence>
<organism evidence="14 15">
    <name type="scientific">Mugilogobius chulae</name>
    <name type="common">yellowstripe goby</name>
    <dbReference type="NCBI Taxonomy" id="88201"/>
    <lineage>
        <taxon>Eukaryota</taxon>
        <taxon>Metazoa</taxon>
        <taxon>Chordata</taxon>
        <taxon>Craniata</taxon>
        <taxon>Vertebrata</taxon>
        <taxon>Euteleostomi</taxon>
        <taxon>Actinopterygii</taxon>
        <taxon>Neopterygii</taxon>
        <taxon>Teleostei</taxon>
        <taxon>Neoteleostei</taxon>
        <taxon>Acanthomorphata</taxon>
        <taxon>Gobiaria</taxon>
        <taxon>Gobiiformes</taxon>
        <taxon>Gobioidei</taxon>
        <taxon>Gobiidae</taxon>
        <taxon>Gobionellinae</taxon>
        <taxon>Mugilogobius</taxon>
    </lineage>
</organism>
<evidence type="ECO:0000313" key="15">
    <source>
        <dbReference type="Proteomes" id="UP001460270"/>
    </source>
</evidence>
<dbReference type="InterPro" id="IPR013087">
    <property type="entry name" value="Znf_C2H2_type"/>
</dbReference>
<feature type="region of interest" description="Disordered" evidence="12">
    <location>
        <begin position="140"/>
        <end position="178"/>
    </location>
</feature>
<dbReference type="PANTHER" id="PTHR24394:SF44">
    <property type="entry name" value="ZINC FINGER PROTEIN 271-LIKE"/>
    <property type="match status" value="1"/>
</dbReference>
<comment type="similarity">
    <text evidence="2">Belongs to the krueppel C2H2-type zinc-finger protein family.</text>
</comment>
<keyword evidence="8" id="KW-0238">DNA-binding</keyword>
<dbReference type="PROSITE" id="PS50157">
    <property type="entry name" value="ZINC_FINGER_C2H2_2"/>
    <property type="match status" value="2"/>
</dbReference>
<dbReference type="GO" id="GO:0003677">
    <property type="term" value="F:DNA binding"/>
    <property type="evidence" value="ECO:0007669"/>
    <property type="project" value="UniProtKB-KW"/>
</dbReference>